<evidence type="ECO:0000313" key="4">
    <source>
        <dbReference type="Proteomes" id="UP000663866"/>
    </source>
</evidence>
<feature type="non-terminal residue" evidence="2">
    <location>
        <position position="1"/>
    </location>
</feature>
<comment type="caution">
    <text evidence="2">The sequence shown here is derived from an EMBL/GenBank/DDBJ whole genome shotgun (WGS) entry which is preliminary data.</text>
</comment>
<dbReference type="EMBL" id="CAJOBG010105929">
    <property type="protein sequence ID" value="CAF4721572.1"/>
    <property type="molecule type" value="Genomic_DNA"/>
</dbReference>
<organism evidence="2 4">
    <name type="scientific">Rotaria magnacalcarata</name>
    <dbReference type="NCBI Taxonomy" id="392030"/>
    <lineage>
        <taxon>Eukaryota</taxon>
        <taxon>Metazoa</taxon>
        <taxon>Spiralia</taxon>
        <taxon>Gnathifera</taxon>
        <taxon>Rotifera</taxon>
        <taxon>Eurotatoria</taxon>
        <taxon>Bdelloidea</taxon>
        <taxon>Philodinida</taxon>
        <taxon>Philodinidae</taxon>
        <taxon>Rotaria</taxon>
    </lineage>
</organism>
<feature type="non-terminal residue" evidence="2">
    <location>
        <position position="51"/>
    </location>
</feature>
<evidence type="ECO:0000313" key="3">
    <source>
        <dbReference type="EMBL" id="CAF4773818.1"/>
    </source>
</evidence>
<evidence type="ECO:0000313" key="2">
    <source>
        <dbReference type="EMBL" id="CAF4721572.1"/>
    </source>
</evidence>
<sequence length="51" mass="5311">MATTSDQAGFFDLQIESPSSSYSSSPPTSLKPVDNQNEIDSGCGSDDDPAL</sequence>
<name>A0A821JRW4_9BILA</name>
<dbReference type="AlphaFoldDB" id="A0A821JRW4"/>
<keyword evidence="4" id="KW-1185">Reference proteome</keyword>
<proteinExistence type="predicted"/>
<feature type="region of interest" description="Disordered" evidence="1">
    <location>
        <begin position="1"/>
        <end position="51"/>
    </location>
</feature>
<dbReference type="EMBL" id="CAJOBG010119842">
    <property type="protein sequence ID" value="CAF4773818.1"/>
    <property type="molecule type" value="Genomic_DNA"/>
</dbReference>
<protein>
    <submittedName>
        <fullName evidence="2">Uncharacterized protein</fullName>
    </submittedName>
</protein>
<accession>A0A821JRW4</accession>
<gene>
    <name evidence="2" type="ORF">OVN521_LOCUS49098</name>
    <name evidence="3" type="ORF">OVN521_LOCUS50922</name>
</gene>
<feature type="compositionally biased region" description="Low complexity" evidence="1">
    <location>
        <begin position="17"/>
        <end position="28"/>
    </location>
</feature>
<evidence type="ECO:0000256" key="1">
    <source>
        <dbReference type="SAM" id="MobiDB-lite"/>
    </source>
</evidence>
<dbReference type="Proteomes" id="UP000663866">
    <property type="component" value="Unassembled WGS sequence"/>
</dbReference>
<reference evidence="2" key="1">
    <citation type="submission" date="2021-02" db="EMBL/GenBank/DDBJ databases">
        <authorList>
            <person name="Nowell W R."/>
        </authorList>
    </citation>
    <scope>NUCLEOTIDE SEQUENCE</scope>
</reference>